<reference evidence="2 3" key="1">
    <citation type="submission" date="2019-01" db="EMBL/GenBank/DDBJ databases">
        <authorList>
            <consortium name="Pathogen Informatics"/>
        </authorList>
    </citation>
    <scope>NUCLEOTIDE SEQUENCE [LARGE SCALE GENOMIC DNA]</scope>
    <source>
        <strain evidence="2 3">NCTC10146</strain>
    </source>
</reference>
<dbReference type="RefSeq" id="WP_004794611.1">
    <property type="nucleotide sequence ID" value="NZ_LR215010.1"/>
</dbReference>
<proteinExistence type="predicted"/>
<dbReference type="InterPro" id="IPR002625">
    <property type="entry name" value="Smr_dom"/>
</dbReference>
<dbReference type="Pfam" id="PF01713">
    <property type="entry name" value="Smr"/>
    <property type="match status" value="1"/>
</dbReference>
<evidence type="ECO:0000313" key="2">
    <source>
        <dbReference type="EMBL" id="VEU68775.1"/>
    </source>
</evidence>
<gene>
    <name evidence="2" type="ORF">NCTC10146_00228</name>
</gene>
<protein>
    <submittedName>
        <fullName evidence="2">Recombination and DNA strand exchange inhibitor protein</fullName>
    </submittedName>
</protein>
<dbReference type="PROSITE" id="PS50828">
    <property type="entry name" value="SMR"/>
    <property type="match status" value="1"/>
</dbReference>
<dbReference type="AlphaFoldDB" id="A0A449AQC7"/>
<sequence>MKIIVDLHGLESKDAIITIQKHLFDLESNKIHEIDFITGKGSGILKVSLEDFINKHNEHSEFKIKLTQVNEGLYKIWIDQISSSYIAKGYQEFEITQEEVNEIFESFNKK</sequence>
<name>A0A449AQC7_9BACT</name>
<evidence type="ECO:0000313" key="3">
    <source>
        <dbReference type="Proteomes" id="UP000290495"/>
    </source>
</evidence>
<dbReference type="SUPFAM" id="SSF160443">
    <property type="entry name" value="SMR domain-like"/>
    <property type="match status" value="1"/>
</dbReference>
<accession>A0A449AQC7</accession>
<dbReference type="Proteomes" id="UP000290495">
    <property type="component" value="Chromosome"/>
</dbReference>
<dbReference type="InterPro" id="IPR036063">
    <property type="entry name" value="Smr_dom_sf"/>
</dbReference>
<dbReference type="EMBL" id="LR215010">
    <property type="protein sequence ID" value="VEU68775.1"/>
    <property type="molecule type" value="Genomic_DNA"/>
</dbReference>
<evidence type="ECO:0000259" key="1">
    <source>
        <dbReference type="PROSITE" id="PS50828"/>
    </source>
</evidence>
<feature type="domain" description="Smr" evidence="1">
    <location>
        <begin position="5"/>
        <end position="79"/>
    </location>
</feature>
<dbReference type="Gene3D" id="3.30.1370.110">
    <property type="match status" value="1"/>
</dbReference>
<organism evidence="2 3">
    <name type="scientific">Mycoplasmopsis canis</name>
    <dbReference type="NCBI Taxonomy" id="29555"/>
    <lineage>
        <taxon>Bacteria</taxon>
        <taxon>Bacillati</taxon>
        <taxon>Mycoplasmatota</taxon>
        <taxon>Mycoplasmoidales</taxon>
        <taxon>Metamycoplasmataceae</taxon>
        <taxon>Mycoplasmopsis</taxon>
    </lineage>
</organism>